<evidence type="ECO:0000256" key="1">
    <source>
        <dbReference type="ARBA" id="ARBA00022741"/>
    </source>
</evidence>
<accession>A0A448YJG5</accession>
<dbReference type="PANTHER" id="PTHR43158">
    <property type="entry name" value="SKFA PEPTIDE EXPORT ATP-BINDING PROTEIN SKFE"/>
    <property type="match status" value="1"/>
</dbReference>
<keyword evidence="5" id="KW-1185">Reference proteome</keyword>
<dbReference type="InterPro" id="IPR003439">
    <property type="entry name" value="ABC_transporter-like_ATP-bd"/>
</dbReference>
<dbReference type="OrthoDB" id="6512918at2759"/>
<dbReference type="PROSITE" id="PS50893">
    <property type="entry name" value="ABC_TRANSPORTER_2"/>
    <property type="match status" value="1"/>
</dbReference>
<evidence type="ECO:0000313" key="4">
    <source>
        <dbReference type="EMBL" id="VEU21084.1"/>
    </source>
</evidence>
<evidence type="ECO:0000256" key="2">
    <source>
        <dbReference type="ARBA" id="ARBA00022840"/>
    </source>
</evidence>
<dbReference type="Proteomes" id="UP000290900">
    <property type="component" value="Unassembled WGS sequence"/>
</dbReference>
<reference evidence="4 5" key="1">
    <citation type="submission" date="2018-12" db="EMBL/GenBank/DDBJ databases">
        <authorList>
            <person name="Tiukova I."/>
            <person name="Dainat J."/>
        </authorList>
    </citation>
    <scope>NUCLEOTIDE SEQUENCE [LARGE SCALE GENOMIC DNA]</scope>
</reference>
<dbReference type="SUPFAM" id="SSF52540">
    <property type="entry name" value="P-loop containing nucleoside triphosphate hydrolases"/>
    <property type="match status" value="1"/>
</dbReference>
<keyword evidence="1" id="KW-0547">Nucleotide-binding</keyword>
<feature type="domain" description="ABC transporter" evidence="3">
    <location>
        <begin position="9"/>
        <end position="237"/>
    </location>
</feature>
<dbReference type="InParanoid" id="A0A448YJG5"/>
<dbReference type="FunCoup" id="A0A448YJG5">
    <property type="interactions" value="436"/>
</dbReference>
<dbReference type="EMBL" id="CAACVR010000009">
    <property type="protein sequence ID" value="VEU21084.1"/>
    <property type="molecule type" value="Genomic_DNA"/>
</dbReference>
<dbReference type="Gene3D" id="3.40.50.300">
    <property type="entry name" value="P-loop containing nucleotide triphosphate hydrolases"/>
    <property type="match status" value="1"/>
</dbReference>
<proteinExistence type="predicted"/>
<evidence type="ECO:0000313" key="5">
    <source>
        <dbReference type="Proteomes" id="UP000290900"/>
    </source>
</evidence>
<protein>
    <submittedName>
        <fullName evidence="4">DEKNAAC101965</fullName>
    </submittedName>
</protein>
<dbReference type="PANTHER" id="PTHR43158:SF2">
    <property type="entry name" value="SKFA PEPTIDE EXPORT ATP-BINDING PROTEIN SKFE"/>
    <property type="match status" value="1"/>
</dbReference>
<dbReference type="Pfam" id="PF00005">
    <property type="entry name" value="ABC_tran"/>
    <property type="match status" value="1"/>
</dbReference>
<dbReference type="STRING" id="13370.A0A448YJG5"/>
<dbReference type="GO" id="GO:0016887">
    <property type="term" value="F:ATP hydrolysis activity"/>
    <property type="evidence" value="ECO:0007669"/>
    <property type="project" value="InterPro"/>
</dbReference>
<name>A0A448YJG5_BRENA</name>
<keyword evidence="2" id="KW-0067">ATP-binding</keyword>
<dbReference type="AlphaFoldDB" id="A0A448YJG5"/>
<dbReference type="SMART" id="SM00382">
    <property type="entry name" value="AAA"/>
    <property type="match status" value="1"/>
</dbReference>
<sequence length="316" mass="37070">MTEDESVSIYTEHLFYQYPNTRIGLFDININLLRGSRLLLVGPNGAGKSTLLKILAGQRLIKSGKVLLNGKDPFDMRHRGNQIVTYLGTEWANNEITKRDIPVTVLVESVGGDFYKERRDMLINLLDIDITWRMNQCSDGERRRVQLCMGLLKPWDLLLLDEVTVDLDVLVRYRLLEFLRKETEQRNCTIVYATHIFDGLGEWPTEVMHLNGGIIVKRYVPKDIHFVNESKQPVEEEDIKEDINKQRHERRSVVLIQKIKSFYPLALKWLKEDLGVRGERTDDTSKPKYEELTRRLVKYYYDDKDRIGEYFTKTQQ</sequence>
<dbReference type="InterPro" id="IPR003593">
    <property type="entry name" value="AAA+_ATPase"/>
</dbReference>
<gene>
    <name evidence="4" type="ORF">BRENAR_LOCUS1819</name>
</gene>
<organism evidence="4 5">
    <name type="scientific">Brettanomyces naardenensis</name>
    <name type="common">Yeast</name>
    <dbReference type="NCBI Taxonomy" id="13370"/>
    <lineage>
        <taxon>Eukaryota</taxon>
        <taxon>Fungi</taxon>
        <taxon>Dikarya</taxon>
        <taxon>Ascomycota</taxon>
        <taxon>Saccharomycotina</taxon>
        <taxon>Pichiomycetes</taxon>
        <taxon>Pichiales</taxon>
        <taxon>Pichiaceae</taxon>
        <taxon>Brettanomyces</taxon>
    </lineage>
</organism>
<evidence type="ECO:0000259" key="3">
    <source>
        <dbReference type="PROSITE" id="PS50893"/>
    </source>
</evidence>
<dbReference type="InterPro" id="IPR027417">
    <property type="entry name" value="P-loop_NTPase"/>
</dbReference>
<dbReference type="GO" id="GO:0005524">
    <property type="term" value="F:ATP binding"/>
    <property type="evidence" value="ECO:0007669"/>
    <property type="project" value="UniProtKB-KW"/>
</dbReference>